<feature type="domain" description="ABC transporter" evidence="6">
    <location>
        <begin position="2"/>
        <end position="242"/>
    </location>
</feature>
<dbReference type="CDD" id="cd03255">
    <property type="entry name" value="ABC_MJ0796_LolCDE_FtsE"/>
    <property type="match status" value="1"/>
</dbReference>
<dbReference type="Pfam" id="PF00005">
    <property type="entry name" value="ABC_tran"/>
    <property type="match status" value="1"/>
</dbReference>
<dbReference type="Proteomes" id="UP000464577">
    <property type="component" value="Chromosome"/>
</dbReference>
<keyword evidence="8" id="KW-1185">Reference proteome</keyword>
<keyword evidence="2" id="KW-0547">Nucleotide-binding</keyword>
<proteinExistence type="inferred from homology"/>
<organism evidence="7 8">
    <name type="scientific">Spirosoma endbachense</name>
    <dbReference type="NCBI Taxonomy" id="2666025"/>
    <lineage>
        <taxon>Bacteria</taxon>
        <taxon>Pseudomonadati</taxon>
        <taxon>Bacteroidota</taxon>
        <taxon>Cytophagia</taxon>
        <taxon>Cytophagales</taxon>
        <taxon>Cytophagaceae</taxon>
        <taxon>Spirosoma</taxon>
    </lineage>
</organism>
<keyword evidence="4" id="KW-1278">Translocase</keyword>
<dbReference type="SUPFAM" id="SSF52540">
    <property type="entry name" value="P-loop containing nucleoside triphosphate hydrolases"/>
    <property type="match status" value="1"/>
</dbReference>
<dbReference type="GO" id="GO:0022857">
    <property type="term" value="F:transmembrane transporter activity"/>
    <property type="evidence" value="ECO:0007669"/>
    <property type="project" value="UniProtKB-ARBA"/>
</dbReference>
<dbReference type="InterPro" id="IPR003439">
    <property type="entry name" value="ABC_transporter-like_ATP-bd"/>
</dbReference>
<keyword evidence="1" id="KW-0813">Transport</keyword>
<dbReference type="FunFam" id="3.40.50.300:FF:000032">
    <property type="entry name" value="Export ABC transporter ATP-binding protein"/>
    <property type="match status" value="1"/>
</dbReference>
<evidence type="ECO:0000256" key="1">
    <source>
        <dbReference type="ARBA" id="ARBA00022448"/>
    </source>
</evidence>
<reference evidence="7 8" key="1">
    <citation type="submission" date="2019-11" db="EMBL/GenBank/DDBJ databases">
        <title>Spirosoma endbachense sp. nov., isolated from a natural salt meadow.</title>
        <authorList>
            <person name="Rojas J."/>
            <person name="Ambika Manirajan B."/>
            <person name="Ratering S."/>
            <person name="Suarez C."/>
            <person name="Geissler-Plaum R."/>
            <person name="Schnell S."/>
        </authorList>
    </citation>
    <scope>NUCLEOTIDE SEQUENCE [LARGE SCALE GENOMIC DNA]</scope>
    <source>
        <strain evidence="7 8">I-24</strain>
    </source>
</reference>
<evidence type="ECO:0000256" key="3">
    <source>
        <dbReference type="ARBA" id="ARBA00022840"/>
    </source>
</evidence>
<name>A0A6P1W954_9BACT</name>
<sequence length="249" mass="27079">MITLKNIEKVYRTSSIETLALTNINLDIRAGEFISIMGPSGCGKSTLMNLMGLLDAPSQGSVEIGGQAVTHYRDKELAQLRNQKIGFIFQSFHLINDLSVLDNVEIPLLYRKGDATGASRRELARQALERVGLSNRIKHFPNQLSGGQKQRVAIARAIVGRPDIILADEPTGNLDSGMGNEIMAILQQLNTDGSTIVMVTHDESMAKKTHRLVRLFDGSMVGDSSIGQGALSMETGIGRVFPSEEQSTL</sequence>
<dbReference type="AlphaFoldDB" id="A0A6P1W954"/>
<evidence type="ECO:0000256" key="2">
    <source>
        <dbReference type="ARBA" id="ARBA00022741"/>
    </source>
</evidence>
<evidence type="ECO:0000313" key="7">
    <source>
        <dbReference type="EMBL" id="QHW01445.1"/>
    </source>
</evidence>
<keyword evidence="3 7" id="KW-0067">ATP-binding</keyword>
<dbReference type="PROSITE" id="PS50893">
    <property type="entry name" value="ABC_TRANSPORTER_2"/>
    <property type="match status" value="1"/>
</dbReference>
<dbReference type="PANTHER" id="PTHR42798:SF6">
    <property type="entry name" value="CELL DIVISION ATP-BINDING PROTEIN FTSE"/>
    <property type="match status" value="1"/>
</dbReference>
<dbReference type="PROSITE" id="PS00211">
    <property type="entry name" value="ABC_TRANSPORTER_1"/>
    <property type="match status" value="1"/>
</dbReference>
<comment type="similarity">
    <text evidence="5">Belongs to the ABC transporter superfamily. Macrolide exporter (TC 3.A.1.122) family.</text>
</comment>
<dbReference type="GO" id="GO:0098796">
    <property type="term" value="C:membrane protein complex"/>
    <property type="evidence" value="ECO:0007669"/>
    <property type="project" value="UniProtKB-ARBA"/>
</dbReference>
<dbReference type="InterPro" id="IPR017911">
    <property type="entry name" value="MacB-like_ATP-bd"/>
</dbReference>
<gene>
    <name evidence="7" type="ORF">GJR95_24695</name>
</gene>
<evidence type="ECO:0000313" key="8">
    <source>
        <dbReference type="Proteomes" id="UP000464577"/>
    </source>
</evidence>
<dbReference type="Gene3D" id="3.40.50.300">
    <property type="entry name" value="P-loop containing nucleotide triphosphate hydrolases"/>
    <property type="match status" value="1"/>
</dbReference>
<evidence type="ECO:0000256" key="5">
    <source>
        <dbReference type="ARBA" id="ARBA00038388"/>
    </source>
</evidence>
<dbReference type="PANTHER" id="PTHR42798">
    <property type="entry name" value="LIPOPROTEIN-RELEASING SYSTEM ATP-BINDING PROTEIN LOLD"/>
    <property type="match status" value="1"/>
</dbReference>
<evidence type="ECO:0000256" key="4">
    <source>
        <dbReference type="ARBA" id="ARBA00022967"/>
    </source>
</evidence>
<dbReference type="SMART" id="SM00382">
    <property type="entry name" value="AAA"/>
    <property type="match status" value="1"/>
</dbReference>
<dbReference type="GO" id="GO:0016887">
    <property type="term" value="F:ATP hydrolysis activity"/>
    <property type="evidence" value="ECO:0007669"/>
    <property type="project" value="InterPro"/>
</dbReference>
<dbReference type="RefSeq" id="WP_162391846.1">
    <property type="nucleotide sequence ID" value="NZ_CP045997.1"/>
</dbReference>
<dbReference type="InterPro" id="IPR027417">
    <property type="entry name" value="P-loop_NTPase"/>
</dbReference>
<dbReference type="KEGG" id="senf:GJR95_24695"/>
<dbReference type="EMBL" id="CP045997">
    <property type="protein sequence ID" value="QHW01445.1"/>
    <property type="molecule type" value="Genomic_DNA"/>
</dbReference>
<accession>A0A6P1W954</accession>
<evidence type="ECO:0000259" key="6">
    <source>
        <dbReference type="PROSITE" id="PS50893"/>
    </source>
</evidence>
<dbReference type="GO" id="GO:0005524">
    <property type="term" value="F:ATP binding"/>
    <property type="evidence" value="ECO:0007669"/>
    <property type="project" value="UniProtKB-KW"/>
</dbReference>
<dbReference type="InterPro" id="IPR003593">
    <property type="entry name" value="AAA+_ATPase"/>
</dbReference>
<dbReference type="InterPro" id="IPR017871">
    <property type="entry name" value="ABC_transporter-like_CS"/>
</dbReference>
<protein>
    <submittedName>
        <fullName evidence="7">ATP-binding cassette domain-containing protein</fullName>
    </submittedName>
</protein>